<organism evidence="3 4">
    <name type="scientific">Amycolatopsis speibonae</name>
    <dbReference type="NCBI Taxonomy" id="1450224"/>
    <lineage>
        <taxon>Bacteria</taxon>
        <taxon>Bacillati</taxon>
        <taxon>Actinomycetota</taxon>
        <taxon>Actinomycetes</taxon>
        <taxon>Pseudonocardiales</taxon>
        <taxon>Pseudonocardiaceae</taxon>
        <taxon>Amycolatopsis</taxon>
    </lineage>
</organism>
<dbReference type="InterPro" id="IPR010982">
    <property type="entry name" value="Lambda_DNA-bd_dom_sf"/>
</dbReference>
<gene>
    <name evidence="3" type="ORF">ACFOSH_19800</name>
</gene>
<feature type="domain" description="HTH cro/C1-type" evidence="2">
    <location>
        <begin position="10"/>
        <end position="64"/>
    </location>
</feature>
<dbReference type="PANTHER" id="PTHR43236:SF1">
    <property type="entry name" value="BLL7220 PROTEIN"/>
    <property type="match status" value="1"/>
</dbReference>
<dbReference type="Proteomes" id="UP001595645">
    <property type="component" value="Unassembled WGS sequence"/>
</dbReference>
<dbReference type="InterPro" id="IPR001387">
    <property type="entry name" value="Cro/C1-type_HTH"/>
</dbReference>
<dbReference type="Gene3D" id="1.10.260.40">
    <property type="entry name" value="lambda repressor-like DNA-binding domains"/>
    <property type="match status" value="1"/>
</dbReference>
<keyword evidence="4" id="KW-1185">Reference proteome</keyword>
<evidence type="ECO:0000259" key="2">
    <source>
        <dbReference type="PROSITE" id="PS50943"/>
    </source>
</evidence>
<dbReference type="Pfam" id="PF06114">
    <property type="entry name" value="Peptidase_M78"/>
    <property type="match status" value="1"/>
</dbReference>
<protein>
    <submittedName>
        <fullName evidence="3">Helix-turn-helix domain-containing protein</fullName>
    </submittedName>
</protein>
<proteinExistence type="inferred from homology"/>
<dbReference type="RefSeq" id="WP_378240459.1">
    <property type="nucleotide sequence ID" value="NZ_JBHRWK010000026.1"/>
</dbReference>
<evidence type="ECO:0000313" key="4">
    <source>
        <dbReference type="Proteomes" id="UP001595645"/>
    </source>
</evidence>
<dbReference type="InterPro" id="IPR010359">
    <property type="entry name" value="IrrE_HExxH"/>
</dbReference>
<dbReference type="PANTHER" id="PTHR43236">
    <property type="entry name" value="ANTITOXIN HIGA1"/>
    <property type="match status" value="1"/>
</dbReference>
<dbReference type="Pfam" id="PF01381">
    <property type="entry name" value="HTH_3"/>
    <property type="match status" value="1"/>
</dbReference>
<dbReference type="SUPFAM" id="SSF47413">
    <property type="entry name" value="lambda repressor-like DNA-binding domains"/>
    <property type="match status" value="1"/>
</dbReference>
<reference evidence="4" key="1">
    <citation type="journal article" date="2019" name="Int. J. Syst. Evol. Microbiol.">
        <title>The Global Catalogue of Microorganisms (GCM) 10K type strain sequencing project: providing services to taxonomists for standard genome sequencing and annotation.</title>
        <authorList>
            <consortium name="The Broad Institute Genomics Platform"/>
            <consortium name="The Broad Institute Genome Sequencing Center for Infectious Disease"/>
            <person name="Wu L."/>
            <person name="Ma J."/>
        </authorList>
    </citation>
    <scope>NUCLEOTIDE SEQUENCE [LARGE SCALE GENOMIC DNA]</scope>
    <source>
        <strain evidence="4">CGMCC 4.7676</strain>
    </source>
</reference>
<dbReference type="SMART" id="SM00530">
    <property type="entry name" value="HTH_XRE"/>
    <property type="match status" value="1"/>
</dbReference>
<dbReference type="CDD" id="cd00093">
    <property type="entry name" value="HTH_XRE"/>
    <property type="match status" value="1"/>
</dbReference>
<evidence type="ECO:0000313" key="3">
    <source>
        <dbReference type="EMBL" id="MFC3451682.1"/>
    </source>
</evidence>
<comment type="similarity">
    <text evidence="1">Belongs to the short-chain fatty acyl-CoA assimilation regulator (ScfR) family.</text>
</comment>
<evidence type="ECO:0000256" key="1">
    <source>
        <dbReference type="ARBA" id="ARBA00007227"/>
    </source>
</evidence>
<comment type="caution">
    <text evidence="3">The sequence shown here is derived from an EMBL/GenBank/DDBJ whole genome shotgun (WGS) entry which is preliminary data.</text>
</comment>
<name>A0ABV7P175_9PSEU</name>
<dbReference type="EMBL" id="JBHRWK010000026">
    <property type="protein sequence ID" value="MFC3451682.1"/>
    <property type="molecule type" value="Genomic_DNA"/>
</dbReference>
<dbReference type="InterPro" id="IPR052345">
    <property type="entry name" value="Rad_response_metalloprotease"/>
</dbReference>
<accession>A0ABV7P175</accession>
<dbReference type="Gene3D" id="1.10.10.2910">
    <property type="match status" value="1"/>
</dbReference>
<dbReference type="PROSITE" id="PS50943">
    <property type="entry name" value="HTH_CROC1"/>
    <property type="match status" value="1"/>
</dbReference>
<sequence>MEWAEVGERVRESRLAAGLSQAGLASAVGLERTKIAKIESGGRQIDALELAKLAAVLQVPMGHFLREQPPVLSRRTSLADDTDSVLSRDSYRLEAKLTAWLDDVRQVAALDLLRPGKAAVYDRAVTDPQGAREAALWLRSRHGLGQEPIRTLVAECERAGQYVLVADLPGDGASLIDGDFGVSVVSRLADPGRRRATAAHELGHLVLGDEYSTDLGVSTSREARERAIDAFAAEFLLPSSVLEQVAKSGLRSELIKLSAVFRTSWSLTVRQAGHAGLLDGDRLGRWFSDAPTRAELRDAVGWVPQPDLEGVRVPPGYAHAVMEALRQDFVTPARAVELMHGEIEIEDLPGVETGAGS</sequence>